<sequence length="367" mass="41377">MEALPPLPDDESVLESLKKKYLSVSPVDMYLDTAKEYAVKPNTHIIALMAPLTSWSALTRLDLSKTYVGPKACFPVLNVCRLCDHLESIDLSDNYIGNEVVWAVCGMAFFHPSLQGIELSGNSAISWSGAMCLADLVKRNNRIQYVGLRQTSVALAESEAIFAQTRHNAARQFVLRGTPSNPSGHPAAIRLRAMKRFFFDMSHGSGKVDSAVAVREGVRERQRVLGKSRELALYKEAYYESLLLKAPSKMMNWDTFVVLVLMQCSEYLDDIISALHRVFSEFQVGSDRTQELGDAQVEVRCYASIYVRLYHALPSDQTLAFLKKRLDLEDDMTVNWDDFYLFLQCWSFRKRRASGRGGHPGAAAQWR</sequence>
<dbReference type="EMBL" id="ATMH01008548">
    <property type="protein sequence ID" value="EPY21433.1"/>
    <property type="molecule type" value="Genomic_DNA"/>
</dbReference>
<protein>
    <submittedName>
        <fullName evidence="1">Uncharacterized protein</fullName>
    </submittedName>
</protein>
<organism evidence="1 2">
    <name type="scientific">Strigomonas culicis</name>
    <dbReference type="NCBI Taxonomy" id="28005"/>
    <lineage>
        <taxon>Eukaryota</taxon>
        <taxon>Discoba</taxon>
        <taxon>Euglenozoa</taxon>
        <taxon>Kinetoplastea</taxon>
        <taxon>Metakinetoplastina</taxon>
        <taxon>Trypanosomatida</taxon>
        <taxon>Trypanosomatidae</taxon>
        <taxon>Strigomonadinae</taxon>
        <taxon>Strigomonas</taxon>
    </lineage>
</organism>
<dbReference type="SUPFAM" id="SSF52047">
    <property type="entry name" value="RNI-like"/>
    <property type="match status" value="1"/>
</dbReference>
<dbReference type="Gene3D" id="3.80.10.10">
    <property type="entry name" value="Ribonuclease Inhibitor"/>
    <property type="match status" value="1"/>
</dbReference>
<gene>
    <name evidence="1" type="ORF">STCU_08548</name>
</gene>
<dbReference type="InterPro" id="IPR032675">
    <property type="entry name" value="LRR_dom_sf"/>
</dbReference>
<proteinExistence type="predicted"/>
<dbReference type="Proteomes" id="UP000015354">
    <property type="component" value="Unassembled WGS sequence"/>
</dbReference>
<dbReference type="OrthoDB" id="418595at2759"/>
<keyword evidence="2" id="KW-1185">Reference proteome</keyword>
<accession>S9TXQ8</accession>
<evidence type="ECO:0000313" key="1">
    <source>
        <dbReference type="EMBL" id="EPY21433.1"/>
    </source>
</evidence>
<name>S9TXQ8_9TRYP</name>
<dbReference type="AlphaFoldDB" id="S9TXQ8"/>
<reference evidence="1 2" key="1">
    <citation type="journal article" date="2013" name="PLoS ONE">
        <title>Predicting the Proteins of Angomonas deanei, Strigomonas culicis and Their Respective Endosymbionts Reveals New Aspects of the Trypanosomatidae Family.</title>
        <authorList>
            <person name="Motta M.C."/>
            <person name="Martins A.C."/>
            <person name="de Souza S.S."/>
            <person name="Catta-Preta C.M."/>
            <person name="Silva R."/>
            <person name="Klein C.C."/>
            <person name="de Almeida L.G."/>
            <person name="de Lima Cunha O."/>
            <person name="Ciapina L.P."/>
            <person name="Brocchi M."/>
            <person name="Colabardini A.C."/>
            <person name="de Araujo Lima B."/>
            <person name="Machado C.R."/>
            <person name="de Almeida Soares C.M."/>
            <person name="Probst C.M."/>
            <person name="de Menezes C.B."/>
            <person name="Thompson C.E."/>
            <person name="Bartholomeu D.C."/>
            <person name="Gradia D.F."/>
            <person name="Pavoni D.P."/>
            <person name="Grisard E.C."/>
            <person name="Fantinatti-Garboggini F."/>
            <person name="Marchini F.K."/>
            <person name="Rodrigues-Luiz G.F."/>
            <person name="Wagner G."/>
            <person name="Goldman G.H."/>
            <person name="Fietto J.L."/>
            <person name="Elias M.C."/>
            <person name="Goldman M.H."/>
            <person name="Sagot M.F."/>
            <person name="Pereira M."/>
            <person name="Stoco P.H."/>
            <person name="de Mendonca-Neto R.P."/>
            <person name="Teixeira S.M."/>
            <person name="Maciel T.E."/>
            <person name="de Oliveira Mendes T.A."/>
            <person name="Urmenyi T.P."/>
            <person name="de Souza W."/>
            <person name="Schenkman S."/>
            <person name="de Vasconcelos A.T."/>
        </authorList>
    </citation>
    <scope>NUCLEOTIDE SEQUENCE [LARGE SCALE GENOMIC DNA]</scope>
</reference>
<comment type="caution">
    <text evidence="1">The sequence shown here is derived from an EMBL/GenBank/DDBJ whole genome shotgun (WGS) entry which is preliminary data.</text>
</comment>
<evidence type="ECO:0000313" key="2">
    <source>
        <dbReference type="Proteomes" id="UP000015354"/>
    </source>
</evidence>